<dbReference type="SMART" id="SM00387">
    <property type="entry name" value="HATPase_c"/>
    <property type="match status" value="1"/>
</dbReference>
<dbReference type="InterPro" id="IPR001789">
    <property type="entry name" value="Sig_transdc_resp-reg_receiver"/>
</dbReference>
<dbReference type="STRING" id="617002.SAMN05660653_01823"/>
<keyword evidence="3 4" id="KW-0597">Phosphoprotein</keyword>
<dbReference type="InterPro" id="IPR003594">
    <property type="entry name" value="HATPase_dom"/>
</dbReference>
<evidence type="ECO:0000256" key="4">
    <source>
        <dbReference type="PROSITE-ProRule" id="PRU00169"/>
    </source>
</evidence>
<dbReference type="Gene3D" id="3.40.50.2300">
    <property type="match status" value="1"/>
</dbReference>
<dbReference type="SUPFAM" id="SSF52172">
    <property type="entry name" value="CheY-like"/>
    <property type="match status" value="1"/>
</dbReference>
<dbReference type="InterPro" id="IPR013656">
    <property type="entry name" value="PAS_4"/>
</dbReference>
<dbReference type="Pfam" id="PF08448">
    <property type="entry name" value="PAS_4"/>
    <property type="match status" value="1"/>
</dbReference>
<dbReference type="Gene3D" id="3.30.450.20">
    <property type="entry name" value="PAS domain"/>
    <property type="match status" value="2"/>
</dbReference>
<dbReference type="PROSITE" id="PS50109">
    <property type="entry name" value="HIS_KIN"/>
    <property type="match status" value="1"/>
</dbReference>
<dbReference type="InterPro" id="IPR000014">
    <property type="entry name" value="PAS"/>
</dbReference>
<name>A0A1G6CYG1_9BACT</name>
<feature type="modified residue" description="4-aspartylphosphate" evidence="4">
    <location>
        <position position="64"/>
    </location>
</feature>
<sequence length="661" mass="73416">MNNTPQLAAPNEILNVLIVDDEQDIREMMAILLKELGFATLLAADGFKAMEAFHRHKPHIVLTDIKMPGKDGIAVLKEVKAACPETEVIMISGHGDMHLAVQSLKHDAADFITKPIDEELLEIALAKVSERIRLRRQVREHTENLENLVREKSAALVEMERRLAATQIMEGMGRAMTILASDPAAGEYFPEMPFYVAIHDAVCNVVTVNQAYQQRFGDRVGLSSCKIYERCGEPGWKSPVREAADQQASIHRHENMIAKDQTWLPVITHVSPVTGVGGKLELLLEIAVDISEMRRLQDELSRTQRKFERFFNTVPCAITVQDKNLQVVESNASFRKDFGEPQCRPCHQLYKRSDEPCTDCPVLATFEDQSPHQYETVVTTRGGENRNILVWTAPLADADGEVNQVLEVATDITQIRQLQDHLSSLGIMLGSMSHGVKGLLMAIDGGAYRVDKGLEKGDLQRVAAGWKTVRHRLDHMRRTVMDILYYSKSREPDLSPHALRGLAEHLAETVAAKASKAGIAFQTDFSQAEGTILIDEVAFSSAMVNILENAVDACLFNRNAEEHKIEFVVLSEDDQAVFRVRDNGIGMDQETRDNMFTLFFSSKGALGTGIGMFVTHEIVTAHGGNITVDSAPGKGTTFRVAVPLAESTETARHHDQHLIVE</sequence>
<feature type="domain" description="PAC" evidence="8">
    <location>
        <begin position="250"/>
        <end position="302"/>
    </location>
</feature>
<dbReference type="Proteomes" id="UP000198771">
    <property type="component" value="Unassembled WGS sequence"/>
</dbReference>
<dbReference type="AlphaFoldDB" id="A0A1G6CYG1"/>
<dbReference type="SUPFAM" id="SSF55874">
    <property type="entry name" value="ATPase domain of HSP90 chaperone/DNA topoisomerase II/histidine kinase"/>
    <property type="match status" value="1"/>
</dbReference>
<keyword evidence="9" id="KW-0238">DNA-binding</keyword>
<gene>
    <name evidence="9" type="ORF">SAMN05660653_01823</name>
</gene>
<keyword evidence="5" id="KW-0175">Coiled coil</keyword>
<dbReference type="EC" id="2.7.13.3" evidence="2"/>
<dbReference type="CDD" id="cd17536">
    <property type="entry name" value="REC_YesN-like"/>
    <property type="match status" value="1"/>
</dbReference>
<feature type="domain" description="Histidine kinase" evidence="6">
    <location>
        <begin position="431"/>
        <end position="646"/>
    </location>
</feature>
<dbReference type="EMBL" id="FMXO01000009">
    <property type="protein sequence ID" value="SDB37868.1"/>
    <property type="molecule type" value="Genomic_DNA"/>
</dbReference>
<dbReference type="InterPro" id="IPR000700">
    <property type="entry name" value="PAS-assoc_C"/>
</dbReference>
<protein>
    <recommendedName>
        <fullName evidence="2">histidine kinase</fullName>
        <ecNumber evidence="2">2.7.13.3</ecNumber>
    </recommendedName>
</protein>
<dbReference type="InterPro" id="IPR005467">
    <property type="entry name" value="His_kinase_dom"/>
</dbReference>
<dbReference type="Pfam" id="PF13426">
    <property type="entry name" value="PAS_9"/>
    <property type="match status" value="1"/>
</dbReference>
<evidence type="ECO:0000256" key="2">
    <source>
        <dbReference type="ARBA" id="ARBA00012438"/>
    </source>
</evidence>
<evidence type="ECO:0000259" key="6">
    <source>
        <dbReference type="PROSITE" id="PS50109"/>
    </source>
</evidence>
<evidence type="ECO:0000256" key="1">
    <source>
        <dbReference type="ARBA" id="ARBA00000085"/>
    </source>
</evidence>
<organism evidence="9 10">
    <name type="scientific">Desulfonatronum thiosulfatophilum</name>
    <dbReference type="NCBI Taxonomy" id="617002"/>
    <lineage>
        <taxon>Bacteria</taxon>
        <taxon>Pseudomonadati</taxon>
        <taxon>Thermodesulfobacteriota</taxon>
        <taxon>Desulfovibrionia</taxon>
        <taxon>Desulfovibrionales</taxon>
        <taxon>Desulfonatronaceae</taxon>
        <taxon>Desulfonatronum</taxon>
    </lineage>
</organism>
<evidence type="ECO:0000313" key="9">
    <source>
        <dbReference type="EMBL" id="SDB37868.1"/>
    </source>
</evidence>
<evidence type="ECO:0000313" key="10">
    <source>
        <dbReference type="Proteomes" id="UP000198771"/>
    </source>
</evidence>
<dbReference type="InterPro" id="IPR035965">
    <property type="entry name" value="PAS-like_dom_sf"/>
</dbReference>
<dbReference type="Pfam" id="PF00072">
    <property type="entry name" value="Response_reg"/>
    <property type="match status" value="1"/>
</dbReference>
<dbReference type="PANTHER" id="PTHR43547">
    <property type="entry name" value="TWO-COMPONENT HISTIDINE KINASE"/>
    <property type="match status" value="1"/>
</dbReference>
<dbReference type="PRINTS" id="PR00344">
    <property type="entry name" value="BCTRLSENSOR"/>
</dbReference>
<dbReference type="Pfam" id="PF02518">
    <property type="entry name" value="HATPase_c"/>
    <property type="match status" value="1"/>
</dbReference>
<dbReference type="PROSITE" id="PS50113">
    <property type="entry name" value="PAC"/>
    <property type="match status" value="2"/>
</dbReference>
<feature type="domain" description="PAC" evidence="8">
    <location>
        <begin position="372"/>
        <end position="424"/>
    </location>
</feature>
<comment type="catalytic activity">
    <reaction evidence="1">
        <text>ATP + protein L-histidine = ADP + protein N-phospho-L-histidine.</text>
        <dbReference type="EC" id="2.7.13.3"/>
    </reaction>
</comment>
<accession>A0A1G6CYG1</accession>
<dbReference type="GO" id="GO:0000155">
    <property type="term" value="F:phosphorelay sensor kinase activity"/>
    <property type="evidence" value="ECO:0007669"/>
    <property type="project" value="TreeGrafter"/>
</dbReference>
<feature type="coiled-coil region" evidence="5">
    <location>
        <begin position="131"/>
        <end position="162"/>
    </location>
</feature>
<proteinExistence type="predicted"/>
<dbReference type="PROSITE" id="PS50110">
    <property type="entry name" value="RESPONSE_REGULATORY"/>
    <property type="match status" value="1"/>
</dbReference>
<dbReference type="InterPro" id="IPR011006">
    <property type="entry name" value="CheY-like_superfamily"/>
</dbReference>
<dbReference type="InterPro" id="IPR036890">
    <property type="entry name" value="HATPase_C_sf"/>
</dbReference>
<evidence type="ECO:0000259" key="8">
    <source>
        <dbReference type="PROSITE" id="PS50113"/>
    </source>
</evidence>
<reference evidence="9 10" key="1">
    <citation type="submission" date="2016-10" db="EMBL/GenBank/DDBJ databases">
        <authorList>
            <person name="de Groot N.N."/>
        </authorList>
    </citation>
    <scope>NUCLEOTIDE SEQUENCE [LARGE SCALE GENOMIC DNA]</scope>
    <source>
        <strain evidence="9 10">ASO4-2</strain>
    </source>
</reference>
<dbReference type="InterPro" id="IPR004358">
    <property type="entry name" value="Sig_transdc_His_kin-like_C"/>
</dbReference>
<feature type="domain" description="Response regulatory" evidence="7">
    <location>
        <begin position="15"/>
        <end position="129"/>
    </location>
</feature>
<keyword evidence="10" id="KW-1185">Reference proteome</keyword>
<dbReference type="SMART" id="SM00448">
    <property type="entry name" value="REC"/>
    <property type="match status" value="1"/>
</dbReference>
<dbReference type="Gene3D" id="3.30.565.10">
    <property type="entry name" value="Histidine kinase-like ATPase, C-terminal domain"/>
    <property type="match status" value="1"/>
</dbReference>
<dbReference type="RefSeq" id="WP_244148701.1">
    <property type="nucleotide sequence ID" value="NZ_FMXO01000009.1"/>
</dbReference>
<dbReference type="SUPFAM" id="SSF55785">
    <property type="entry name" value="PYP-like sensor domain (PAS domain)"/>
    <property type="match status" value="2"/>
</dbReference>
<dbReference type="PANTHER" id="PTHR43547:SF2">
    <property type="entry name" value="HYBRID SIGNAL TRANSDUCTION HISTIDINE KINASE C"/>
    <property type="match status" value="1"/>
</dbReference>
<dbReference type="GO" id="GO:0003677">
    <property type="term" value="F:DNA binding"/>
    <property type="evidence" value="ECO:0007669"/>
    <property type="project" value="UniProtKB-KW"/>
</dbReference>
<evidence type="ECO:0000259" key="7">
    <source>
        <dbReference type="PROSITE" id="PS50110"/>
    </source>
</evidence>
<evidence type="ECO:0000256" key="5">
    <source>
        <dbReference type="SAM" id="Coils"/>
    </source>
</evidence>
<evidence type="ECO:0000256" key="3">
    <source>
        <dbReference type="ARBA" id="ARBA00022553"/>
    </source>
</evidence>